<comment type="caution">
    <text evidence="9">The sequence shown here is derived from an EMBL/GenBank/DDBJ whole genome shotgun (WGS) entry which is preliminary data.</text>
</comment>
<dbReference type="RefSeq" id="WP_148989755.1">
    <property type="nucleotide sequence ID" value="NZ_VTEV01000009.1"/>
</dbReference>
<feature type="transmembrane region" description="Helical" evidence="7">
    <location>
        <begin position="171"/>
        <end position="188"/>
    </location>
</feature>
<comment type="subcellular location">
    <subcellularLocation>
        <location evidence="1">Cell membrane</location>
        <topology evidence="1">Multi-pass membrane protein</topology>
    </subcellularLocation>
</comment>
<evidence type="ECO:0000256" key="7">
    <source>
        <dbReference type="SAM" id="Phobius"/>
    </source>
</evidence>
<keyword evidence="3" id="KW-1003">Cell membrane</keyword>
<keyword evidence="4 7" id="KW-0812">Transmembrane</keyword>
<feature type="transmembrane region" description="Helical" evidence="7">
    <location>
        <begin position="251"/>
        <end position="271"/>
    </location>
</feature>
<dbReference type="InterPro" id="IPR020846">
    <property type="entry name" value="MFS_dom"/>
</dbReference>
<evidence type="ECO:0000256" key="5">
    <source>
        <dbReference type="ARBA" id="ARBA00022989"/>
    </source>
</evidence>
<feature type="transmembrane region" description="Helical" evidence="7">
    <location>
        <begin position="216"/>
        <end position="239"/>
    </location>
</feature>
<evidence type="ECO:0000313" key="10">
    <source>
        <dbReference type="Proteomes" id="UP000322524"/>
    </source>
</evidence>
<keyword evidence="5 7" id="KW-1133">Transmembrane helix</keyword>
<feature type="transmembrane region" description="Helical" evidence="7">
    <location>
        <begin position="7"/>
        <end position="31"/>
    </location>
</feature>
<keyword evidence="2" id="KW-0813">Transport</keyword>
<dbReference type="AlphaFoldDB" id="A0A5D4SLH2"/>
<gene>
    <name evidence="9" type="ORF">FZC76_19005</name>
</gene>
<feature type="transmembrane region" description="Helical" evidence="7">
    <location>
        <begin position="43"/>
        <end position="63"/>
    </location>
</feature>
<keyword evidence="6 7" id="KW-0472">Membrane</keyword>
<feature type="transmembrane region" description="Helical" evidence="7">
    <location>
        <begin position="308"/>
        <end position="331"/>
    </location>
</feature>
<evidence type="ECO:0000259" key="8">
    <source>
        <dbReference type="PROSITE" id="PS50850"/>
    </source>
</evidence>
<evidence type="ECO:0000256" key="4">
    <source>
        <dbReference type="ARBA" id="ARBA00022692"/>
    </source>
</evidence>
<dbReference type="Proteomes" id="UP000322524">
    <property type="component" value="Unassembled WGS sequence"/>
</dbReference>
<feature type="domain" description="Major facilitator superfamily (MFS) profile" evidence="8">
    <location>
        <begin position="9"/>
        <end position="397"/>
    </location>
</feature>
<dbReference type="SUPFAM" id="SSF103473">
    <property type="entry name" value="MFS general substrate transporter"/>
    <property type="match status" value="1"/>
</dbReference>
<reference evidence="9 10" key="1">
    <citation type="submission" date="2019-08" db="EMBL/GenBank/DDBJ databases">
        <title>Bacillus genomes from the desert of Cuatro Cienegas, Coahuila.</title>
        <authorList>
            <person name="Olmedo-Alvarez G."/>
        </authorList>
    </citation>
    <scope>NUCLEOTIDE SEQUENCE [LARGE SCALE GENOMIC DNA]</scope>
    <source>
        <strain evidence="9 10">CH28_1T</strain>
    </source>
</reference>
<evidence type="ECO:0000313" key="9">
    <source>
        <dbReference type="EMBL" id="TYS63581.1"/>
    </source>
</evidence>
<dbReference type="Gene3D" id="1.20.1250.20">
    <property type="entry name" value="MFS general substrate transporter like domains"/>
    <property type="match status" value="1"/>
</dbReference>
<feature type="transmembrane region" description="Helical" evidence="7">
    <location>
        <begin position="106"/>
        <end position="127"/>
    </location>
</feature>
<feature type="transmembrane region" description="Helical" evidence="7">
    <location>
        <begin position="75"/>
        <end position="100"/>
    </location>
</feature>
<dbReference type="PROSITE" id="PS50850">
    <property type="entry name" value="MFS"/>
    <property type="match status" value="1"/>
</dbReference>
<feature type="transmembrane region" description="Helical" evidence="7">
    <location>
        <begin position="343"/>
        <end position="367"/>
    </location>
</feature>
<feature type="transmembrane region" description="Helical" evidence="7">
    <location>
        <begin position="373"/>
        <end position="393"/>
    </location>
</feature>
<dbReference type="InterPro" id="IPR036259">
    <property type="entry name" value="MFS_trans_sf"/>
</dbReference>
<sequence>MQRESETVSIISITSTSIILVLGNSMIIPVLPEIRHDLQLTQVQASLILSIFSIAGAVTIPFIGYLSDRFSRKHIILASLLLYGFGGLVSGIAALVQAVLSYEGIVFGRILQGIGSAGTAPIAMAIIADLFSGNKQLKVLSLMETTNSLGKVVSPLIGACIALIMWHYVFFVFPLACGILFILFYFFVGKEEAPSEKVIFKNYVRHLGGVLKENRYYLMTSYSAGALCLYLLFGLLFYSSDVLENKFETHGFLNGVILSFPLLFLTIASFLTGNVLGKFQNYIYRIVIANFFLLSFFLLGILLNNSLWWTMLMISLISTSIGIVLPCMNAIITNSVKKKARGFVTALYGSVRFAGIALGPIVFGYFMDFSIPSILVISSVLCLLQAILCFYFLEGKKKSISLHAITNWFSIFTLSSQRKKQRG</sequence>
<evidence type="ECO:0000256" key="6">
    <source>
        <dbReference type="ARBA" id="ARBA00023136"/>
    </source>
</evidence>
<evidence type="ECO:0000256" key="1">
    <source>
        <dbReference type="ARBA" id="ARBA00004651"/>
    </source>
</evidence>
<feature type="transmembrane region" description="Helical" evidence="7">
    <location>
        <begin position="148"/>
        <end position="165"/>
    </location>
</feature>
<dbReference type="PRINTS" id="PR01035">
    <property type="entry name" value="TCRTETA"/>
</dbReference>
<dbReference type="CDD" id="cd17474">
    <property type="entry name" value="MFS_YfmO_like"/>
    <property type="match status" value="1"/>
</dbReference>
<feature type="transmembrane region" description="Helical" evidence="7">
    <location>
        <begin position="283"/>
        <end position="302"/>
    </location>
</feature>
<dbReference type="Pfam" id="PF07690">
    <property type="entry name" value="MFS_1"/>
    <property type="match status" value="1"/>
</dbReference>
<protein>
    <submittedName>
        <fullName evidence="9">MFS transporter</fullName>
    </submittedName>
</protein>
<dbReference type="OrthoDB" id="2986280at2"/>
<name>A0A5D4SLH2_9BACI</name>
<dbReference type="GO" id="GO:0005886">
    <property type="term" value="C:plasma membrane"/>
    <property type="evidence" value="ECO:0007669"/>
    <property type="project" value="UniProtKB-SubCell"/>
</dbReference>
<dbReference type="InterPro" id="IPR001958">
    <property type="entry name" value="Tet-R_TetA/multi-R_MdtG-like"/>
</dbReference>
<dbReference type="PANTHER" id="PTHR43124:SF3">
    <property type="entry name" value="CHLORAMPHENICOL EFFLUX PUMP RV0191"/>
    <property type="match status" value="1"/>
</dbReference>
<proteinExistence type="predicted"/>
<organism evidence="9 10">
    <name type="scientific">Sutcliffiella horikoshii</name>
    <dbReference type="NCBI Taxonomy" id="79883"/>
    <lineage>
        <taxon>Bacteria</taxon>
        <taxon>Bacillati</taxon>
        <taxon>Bacillota</taxon>
        <taxon>Bacilli</taxon>
        <taxon>Bacillales</taxon>
        <taxon>Bacillaceae</taxon>
        <taxon>Sutcliffiella</taxon>
    </lineage>
</organism>
<evidence type="ECO:0000256" key="3">
    <source>
        <dbReference type="ARBA" id="ARBA00022475"/>
    </source>
</evidence>
<dbReference type="PANTHER" id="PTHR43124">
    <property type="entry name" value="PURINE EFFLUX PUMP PBUE"/>
    <property type="match status" value="1"/>
</dbReference>
<dbReference type="InterPro" id="IPR011701">
    <property type="entry name" value="MFS"/>
</dbReference>
<dbReference type="GO" id="GO:0022857">
    <property type="term" value="F:transmembrane transporter activity"/>
    <property type="evidence" value="ECO:0007669"/>
    <property type="project" value="InterPro"/>
</dbReference>
<dbReference type="EMBL" id="VTEV01000009">
    <property type="protein sequence ID" value="TYS63581.1"/>
    <property type="molecule type" value="Genomic_DNA"/>
</dbReference>
<dbReference type="InterPro" id="IPR050189">
    <property type="entry name" value="MFS_Efflux_Transporters"/>
</dbReference>
<accession>A0A5D4SLH2</accession>
<evidence type="ECO:0000256" key="2">
    <source>
        <dbReference type="ARBA" id="ARBA00022448"/>
    </source>
</evidence>